<evidence type="ECO:0000313" key="3">
    <source>
        <dbReference type="Proteomes" id="UP000038750"/>
    </source>
</evidence>
<feature type="domain" description="Fe/B12 periplasmic-binding" evidence="1">
    <location>
        <begin position="21"/>
        <end position="271"/>
    </location>
</feature>
<dbReference type="OrthoDB" id="9797736at2"/>
<dbReference type="PANTHER" id="PTHR30535">
    <property type="entry name" value="VITAMIN B12-BINDING PROTEIN"/>
    <property type="match status" value="1"/>
</dbReference>
<dbReference type="PROSITE" id="PS50983">
    <property type="entry name" value="FE_B12_PBP"/>
    <property type="match status" value="1"/>
</dbReference>
<evidence type="ECO:0000313" key="2">
    <source>
        <dbReference type="EMBL" id="CNF62109.1"/>
    </source>
</evidence>
<gene>
    <name evidence="2" type="primary">hmuT2</name>
    <name evidence="2" type="ORF">ERS008530_01691</name>
</gene>
<dbReference type="Proteomes" id="UP000038750">
    <property type="component" value="Unassembled WGS sequence"/>
</dbReference>
<reference evidence="2 3" key="1">
    <citation type="submission" date="2015-03" db="EMBL/GenBank/DDBJ databases">
        <authorList>
            <person name="Murphy D."/>
        </authorList>
    </citation>
    <scope>NUCLEOTIDE SEQUENCE [LARGE SCALE GENOMIC DNA]</scope>
    <source>
        <strain evidence="2 3">BR165/97</strain>
    </source>
</reference>
<name>A0A0T9M5D3_YERIN</name>
<sequence>MNKWLLILTVVIAVNCQASQRIITIGNDVSEITYALGVGAYIVARDRASVSPEALKELPDVGFMRQLNTEGILALKPTLVLSTTRASASSALRQVEASGINVVYIPVDTTPEGVPAKIQLIAATLNQAQKGQQLIQHYQQQLAEIMSTPLPVKVLFIMSHAGIPPLAAGTHTPADTLFRRTGLKNAIHEFAGYRPLSQEGIIASAPDLLIMTTHGVISLGGVDNVWRIPGIALTPAGQQRQVLILDDRALLSFGLHTPAVMKQLRAAAQPD</sequence>
<evidence type="ECO:0000259" key="1">
    <source>
        <dbReference type="PROSITE" id="PS50983"/>
    </source>
</evidence>
<dbReference type="eggNOG" id="COG4558">
    <property type="taxonomic scope" value="Bacteria"/>
</dbReference>
<accession>A0A0T9M5D3</accession>
<dbReference type="EMBL" id="CPZJ01000005">
    <property type="protein sequence ID" value="CNF62109.1"/>
    <property type="molecule type" value="Genomic_DNA"/>
</dbReference>
<dbReference type="STRING" id="631.CH53_4125"/>
<dbReference type="RefSeq" id="WP_050073387.1">
    <property type="nucleotide sequence ID" value="NZ_CABHXO010000141.1"/>
</dbReference>
<dbReference type="Gene3D" id="3.40.50.1980">
    <property type="entry name" value="Nitrogenase molybdenum iron protein domain"/>
    <property type="match status" value="2"/>
</dbReference>
<dbReference type="SUPFAM" id="SSF53807">
    <property type="entry name" value="Helical backbone' metal receptor"/>
    <property type="match status" value="1"/>
</dbReference>
<dbReference type="InterPro" id="IPR050902">
    <property type="entry name" value="ABC_Transporter_SBP"/>
</dbReference>
<dbReference type="AlphaFoldDB" id="A0A0T9M5D3"/>
<dbReference type="InterPro" id="IPR002491">
    <property type="entry name" value="ABC_transptr_periplasmic_BD"/>
</dbReference>
<proteinExistence type="predicted"/>
<dbReference type="PANTHER" id="PTHR30535:SF4">
    <property type="entry name" value="HEMIN-BINDING PERIPLASMIC PROTEIN HMUT"/>
    <property type="match status" value="1"/>
</dbReference>
<organism evidence="2 3">
    <name type="scientific">Yersinia intermedia</name>
    <dbReference type="NCBI Taxonomy" id="631"/>
    <lineage>
        <taxon>Bacteria</taxon>
        <taxon>Pseudomonadati</taxon>
        <taxon>Pseudomonadota</taxon>
        <taxon>Gammaproteobacteria</taxon>
        <taxon>Enterobacterales</taxon>
        <taxon>Yersiniaceae</taxon>
        <taxon>Yersinia</taxon>
    </lineage>
</organism>
<protein>
    <submittedName>
        <fullName evidence="2">Hemin-binding periplasmic protein</fullName>
    </submittedName>
</protein>
<dbReference type="Pfam" id="PF01497">
    <property type="entry name" value="Peripla_BP_2"/>
    <property type="match status" value="1"/>
</dbReference>